<name>A0A9N9UDQ4_9HYPO</name>
<feature type="region of interest" description="Disordered" evidence="1">
    <location>
        <begin position="1"/>
        <end position="35"/>
    </location>
</feature>
<accession>A0A9N9UDQ4</accession>
<comment type="caution">
    <text evidence="2">The sequence shown here is derived from an EMBL/GenBank/DDBJ whole genome shotgun (WGS) entry which is preliminary data.</text>
</comment>
<protein>
    <recommendedName>
        <fullName evidence="4">Ethanolamine utilization protein</fullName>
    </recommendedName>
</protein>
<dbReference type="InterPro" id="IPR011051">
    <property type="entry name" value="RmlC_Cupin_sf"/>
</dbReference>
<dbReference type="PANTHER" id="PTHR36169:SF1">
    <property type="entry name" value="ACETATE KINASE EUTQ"/>
    <property type="match status" value="1"/>
</dbReference>
<proteinExistence type="predicted"/>
<dbReference type="Proteomes" id="UP000754883">
    <property type="component" value="Unassembled WGS sequence"/>
</dbReference>
<dbReference type="Pfam" id="PF06249">
    <property type="entry name" value="EutQ"/>
    <property type="match status" value="1"/>
</dbReference>
<sequence length="115" mass="12626">MPFKYKPNASSVKPPPIDESGNAFGGDIVSTTDTNPGSPISAGYFRIEKGKPLVFEYEFDEAKLFLEGECVMEDETGQKVTARSGDVFLFTKGSKISFSTSNYALAFYCDQRAKL</sequence>
<dbReference type="InterPro" id="IPR014710">
    <property type="entry name" value="RmlC-like_jellyroll"/>
</dbReference>
<dbReference type="EMBL" id="CABFNO020001394">
    <property type="protein sequence ID" value="CAG9984930.1"/>
    <property type="molecule type" value="Genomic_DNA"/>
</dbReference>
<dbReference type="SUPFAM" id="SSF51182">
    <property type="entry name" value="RmlC-like cupins"/>
    <property type="match status" value="1"/>
</dbReference>
<dbReference type="InterPro" id="IPR010424">
    <property type="entry name" value="EutQ"/>
</dbReference>
<dbReference type="OrthoDB" id="4985585at2759"/>
<reference evidence="2" key="1">
    <citation type="submission" date="2021-10" db="EMBL/GenBank/DDBJ databases">
        <authorList>
            <person name="Piombo E."/>
        </authorList>
    </citation>
    <scope>NUCLEOTIDE SEQUENCE</scope>
</reference>
<dbReference type="PANTHER" id="PTHR36169">
    <property type="entry name" value="ETHANOLAMINE UTILIZATION PROTEIN EUTQ"/>
    <property type="match status" value="1"/>
</dbReference>
<organism evidence="2 3">
    <name type="scientific">Clonostachys byssicola</name>
    <dbReference type="NCBI Taxonomy" id="160290"/>
    <lineage>
        <taxon>Eukaryota</taxon>
        <taxon>Fungi</taxon>
        <taxon>Dikarya</taxon>
        <taxon>Ascomycota</taxon>
        <taxon>Pezizomycotina</taxon>
        <taxon>Sordariomycetes</taxon>
        <taxon>Hypocreomycetidae</taxon>
        <taxon>Hypocreales</taxon>
        <taxon>Bionectriaceae</taxon>
        <taxon>Clonostachys</taxon>
    </lineage>
</organism>
<evidence type="ECO:0008006" key="4">
    <source>
        <dbReference type="Google" id="ProtNLM"/>
    </source>
</evidence>
<evidence type="ECO:0000313" key="3">
    <source>
        <dbReference type="Proteomes" id="UP000754883"/>
    </source>
</evidence>
<evidence type="ECO:0000256" key="1">
    <source>
        <dbReference type="SAM" id="MobiDB-lite"/>
    </source>
</evidence>
<dbReference type="CDD" id="cd02228">
    <property type="entry name" value="cupin_EutQ"/>
    <property type="match status" value="1"/>
</dbReference>
<dbReference type="Gene3D" id="2.60.120.10">
    <property type="entry name" value="Jelly Rolls"/>
    <property type="match status" value="1"/>
</dbReference>
<gene>
    <name evidence="2" type="ORF">CBYS24578_00006609</name>
</gene>
<keyword evidence="3" id="KW-1185">Reference proteome</keyword>
<evidence type="ECO:0000313" key="2">
    <source>
        <dbReference type="EMBL" id="CAG9984930.1"/>
    </source>
</evidence>
<dbReference type="AlphaFoldDB" id="A0A9N9UDQ4"/>